<feature type="region of interest" description="Disordered" evidence="1">
    <location>
        <begin position="128"/>
        <end position="288"/>
    </location>
</feature>
<feature type="compositionally biased region" description="Pro residues" evidence="1">
    <location>
        <begin position="189"/>
        <end position="202"/>
    </location>
</feature>
<feature type="compositionally biased region" description="Pro residues" evidence="1">
    <location>
        <begin position="233"/>
        <end position="242"/>
    </location>
</feature>
<comment type="caution">
    <text evidence="2">The sequence shown here is derived from an EMBL/GenBank/DDBJ whole genome shotgun (WGS) entry which is preliminary data.</text>
</comment>
<reference evidence="2" key="1">
    <citation type="journal article" date="2022" name="G3 (Bethesda)">
        <title>High quality genome of the basidiomycete yeast Dioszegia hungarica PDD-24b-2 isolated from cloud water.</title>
        <authorList>
            <person name="Jarrige D."/>
            <person name="Haridas S."/>
            <person name="Bleykasten-Grosshans C."/>
            <person name="Joly M."/>
            <person name="Nadalig T."/>
            <person name="Sancelme M."/>
            <person name="Vuilleumier S."/>
            <person name="Grigoriev I.V."/>
            <person name="Amato P."/>
            <person name="Bringel F."/>
        </authorList>
    </citation>
    <scope>NUCLEOTIDE SEQUENCE</scope>
    <source>
        <strain evidence="2">PDD-24b-2</strain>
    </source>
</reference>
<accession>A0AA38LYI5</accession>
<dbReference type="GeneID" id="77726955"/>
<protein>
    <submittedName>
        <fullName evidence="2">Uncharacterized protein</fullName>
    </submittedName>
</protein>
<feature type="compositionally biased region" description="Polar residues" evidence="1">
    <location>
        <begin position="158"/>
        <end position="176"/>
    </location>
</feature>
<evidence type="ECO:0000256" key="1">
    <source>
        <dbReference type="SAM" id="MobiDB-lite"/>
    </source>
</evidence>
<name>A0AA38LYI5_9TREE</name>
<keyword evidence="3" id="KW-1185">Reference proteome</keyword>
<dbReference type="EMBL" id="JAKWFO010000001">
    <property type="protein sequence ID" value="KAI9639076.1"/>
    <property type="molecule type" value="Genomic_DNA"/>
</dbReference>
<dbReference type="AlphaFoldDB" id="A0AA38LYI5"/>
<evidence type="ECO:0000313" key="2">
    <source>
        <dbReference type="EMBL" id="KAI9639076.1"/>
    </source>
</evidence>
<sequence length="288" mass="32506">MPYPSYDAPAPAPLARLSLEAMEDAILREIGVLTTEQAMLDYRKLDRADPSDSMDVVDVAAARVAQRTGWDISEVRASNRHNLHGRIRLTRRWAHHGQAVSASEAERRPPLSTHEECLRVFRRLRGEERADRDGQQQVQPYYPARELRQYYGGDPSRPANQPQPAASNGLSWSNNVPLPLHQDHRYPYRPLPGIPAHSPPYSAPLHAHQRPRVPTADLRASFQSQPRASGSGGPPPPSPSPSPSFVELPSRPGQYQRSYEGYGSGKRGREEEYGYQEEDERRVRSRRE</sequence>
<dbReference type="Proteomes" id="UP001164286">
    <property type="component" value="Unassembled WGS sequence"/>
</dbReference>
<gene>
    <name evidence="2" type="ORF">MKK02DRAFT_29214</name>
</gene>
<dbReference type="RefSeq" id="XP_052948853.1">
    <property type="nucleotide sequence ID" value="XM_053087750.1"/>
</dbReference>
<organism evidence="2 3">
    <name type="scientific">Dioszegia hungarica</name>
    <dbReference type="NCBI Taxonomy" id="4972"/>
    <lineage>
        <taxon>Eukaryota</taxon>
        <taxon>Fungi</taxon>
        <taxon>Dikarya</taxon>
        <taxon>Basidiomycota</taxon>
        <taxon>Agaricomycotina</taxon>
        <taxon>Tremellomycetes</taxon>
        <taxon>Tremellales</taxon>
        <taxon>Bulleribasidiaceae</taxon>
        <taxon>Dioszegia</taxon>
    </lineage>
</organism>
<evidence type="ECO:0000313" key="3">
    <source>
        <dbReference type="Proteomes" id="UP001164286"/>
    </source>
</evidence>
<proteinExistence type="predicted"/>